<keyword evidence="2" id="KW-0812">Transmembrane</keyword>
<accession>U4LBJ2</accession>
<reference evidence="3 4" key="1">
    <citation type="journal article" date="2013" name="PLoS Genet.">
        <title>The genome and development-dependent transcriptomes of Pyronema confluens: a window into fungal evolution.</title>
        <authorList>
            <person name="Traeger S."/>
            <person name="Altegoer F."/>
            <person name="Freitag M."/>
            <person name="Gabaldon T."/>
            <person name="Kempken F."/>
            <person name="Kumar A."/>
            <person name="Marcet-Houben M."/>
            <person name="Poggeler S."/>
            <person name="Stajich J.E."/>
            <person name="Nowrousian M."/>
        </authorList>
    </citation>
    <scope>NUCLEOTIDE SEQUENCE [LARGE SCALE GENOMIC DNA]</scope>
    <source>
        <strain evidence="4">CBS 100304</strain>
        <tissue evidence="3">Vegetative mycelium</tissue>
    </source>
</reference>
<name>U4LBJ2_PYROM</name>
<feature type="region of interest" description="Disordered" evidence="1">
    <location>
        <begin position="1"/>
        <end position="190"/>
    </location>
</feature>
<dbReference type="EMBL" id="HF935626">
    <property type="protein sequence ID" value="CCX11525.1"/>
    <property type="molecule type" value="Genomic_DNA"/>
</dbReference>
<sequence length="426" mass="46384">MATPRAGDGFVSGTSGSGPPHPYPLSTSPPHDATPISPLTASPTAVSPISPVSPVSPSATARPSRRSGTSSLTDSFTSSRPPLGALAATGEAFGSAPSWSDLRRASSRSSTGSASKGRRRSSGVMASTPVAIQERRSEDVGRATDRSEGTEGRAWTKQEDPGTKLMEEAGEQQAPGSSEDDDEEEGKHGPWQATINGLKAFWRFFTKPLGFFVTIYMLNVVAWGGMLFLLLCNAAPAMCQPSCNDINSPRRIWIEIDSQILNALFCVTGFGLIPWRFRDLYYLLSWRLGHNEAHYLKLQEINSAWFRPAAGTAAIPETTIEEGTPQERETKTGEKAPATARWKLDYVIWLYVWNTFFQCCLSGFMWGMNRFNRPPWTTGLFVALACIVAGLAGGQVWWETRKVKAVEKGEGKKGKKLMAEKKGQAV</sequence>
<evidence type="ECO:0000313" key="4">
    <source>
        <dbReference type="Proteomes" id="UP000018144"/>
    </source>
</evidence>
<evidence type="ECO:0000313" key="3">
    <source>
        <dbReference type="EMBL" id="CCX11525.1"/>
    </source>
</evidence>
<feature type="transmembrane region" description="Helical" evidence="2">
    <location>
        <begin position="209"/>
        <end position="232"/>
    </location>
</feature>
<dbReference type="InterPro" id="IPR021369">
    <property type="entry name" value="DUF2985"/>
</dbReference>
<feature type="transmembrane region" description="Helical" evidence="2">
    <location>
        <begin position="346"/>
        <end position="366"/>
    </location>
</feature>
<dbReference type="PANTHER" id="PTHR35872:SF1">
    <property type="entry name" value="ALPHA-L-RHAMNOSIDASE C"/>
    <property type="match status" value="1"/>
</dbReference>
<keyword evidence="4" id="KW-1185">Reference proteome</keyword>
<keyword evidence="2" id="KW-0472">Membrane</keyword>
<evidence type="ECO:0000256" key="1">
    <source>
        <dbReference type="SAM" id="MobiDB-lite"/>
    </source>
</evidence>
<dbReference type="eggNOG" id="ENOG502QQSQ">
    <property type="taxonomic scope" value="Eukaryota"/>
</dbReference>
<protein>
    <submittedName>
        <fullName evidence="3">Uncharacterized protein</fullName>
    </submittedName>
</protein>
<dbReference type="PANTHER" id="PTHR35872">
    <property type="entry name" value="INTEGRAL MEMBRANE PROTEIN (AFU_ORTHOLOGUE AFUA_5G07110)"/>
    <property type="match status" value="1"/>
</dbReference>
<proteinExistence type="predicted"/>
<organism evidence="3 4">
    <name type="scientific">Pyronema omphalodes (strain CBS 100304)</name>
    <name type="common">Pyronema confluens</name>
    <dbReference type="NCBI Taxonomy" id="1076935"/>
    <lineage>
        <taxon>Eukaryota</taxon>
        <taxon>Fungi</taxon>
        <taxon>Dikarya</taxon>
        <taxon>Ascomycota</taxon>
        <taxon>Pezizomycotina</taxon>
        <taxon>Pezizomycetes</taxon>
        <taxon>Pezizales</taxon>
        <taxon>Pyronemataceae</taxon>
        <taxon>Pyronema</taxon>
    </lineage>
</organism>
<keyword evidence="2" id="KW-1133">Transmembrane helix</keyword>
<feature type="transmembrane region" description="Helical" evidence="2">
    <location>
        <begin position="378"/>
        <end position="398"/>
    </location>
</feature>
<dbReference type="AlphaFoldDB" id="U4LBJ2"/>
<feature type="compositionally biased region" description="Basic and acidic residues" evidence="1">
    <location>
        <begin position="133"/>
        <end position="167"/>
    </location>
</feature>
<feature type="compositionally biased region" description="Low complexity" evidence="1">
    <location>
        <begin position="40"/>
        <end position="71"/>
    </location>
</feature>
<dbReference type="Proteomes" id="UP000018144">
    <property type="component" value="Unassembled WGS sequence"/>
</dbReference>
<dbReference type="OMA" id="RDLYWWA"/>
<dbReference type="Pfam" id="PF11204">
    <property type="entry name" value="DUF2985"/>
    <property type="match status" value="1"/>
</dbReference>
<dbReference type="OrthoDB" id="6407410at2759"/>
<evidence type="ECO:0000256" key="2">
    <source>
        <dbReference type="SAM" id="Phobius"/>
    </source>
</evidence>
<dbReference type="STRING" id="1076935.U4LBJ2"/>
<gene>
    <name evidence="3" type="ORF">PCON_11119</name>
</gene>